<protein>
    <submittedName>
        <fullName evidence="1">Uncharacterized protein</fullName>
    </submittedName>
</protein>
<sequence length="63" mass="7247">MSSCLAKFQQSGPCNGWQKKDGANSSKQKLKFATFNPRTSKFLVKFGRHIKPRVVKAFCKKYY</sequence>
<proteinExistence type="predicted"/>
<gene>
    <name evidence="1" type="ORF">B9N61_09195</name>
</gene>
<evidence type="ECO:0000313" key="2">
    <source>
        <dbReference type="Proteomes" id="UP000196534"/>
    </source>
</evidence>
<name>A0A1Y5N6N9_9BACT</name>
<comment type="caution">
    <text evidence="1">The sequence shown here is derived from an EMBL/GenBank/DDBJ whole genome shotgun (WGS) entry which is preliminary data.</text>
</comment>
<organism evidence="1 2">
    <name type="scientific">Campylobacter concisus</name>
    <dbReference type="NCBI Taxonomy" id="199"/>
    <lineage>
        <taxon>Bacteria</taxon>
        <taxon>Pseudomonadati</taxon>
        <taxon>Campylobacterota</taxon>
        <taxon>Epsilonproteobacteria</taxon>
        <taxon>Campylobacterales</taxon>
        <taxon>Campylobacteraceae</taxon>
        <taxon>Campylobacter</taxon>
    </lineage>
</organism>
<evidence type="ECO:0000313" key="1">
    <source>
        <dbReference type="EMBL" id="OUT16511.1"/>
    </source>
</evidence>
<reference evidence="1 2" key="1">
    <citation type="submission" date="2017-04" db="EMBL/GenBank/DDBJ databases">
        <title>Complete genome of Campylobacter concisus ATCC 33237T and draft genomes for an additional eight well characterized C. concisus strains.</title>
        <authorList>
            <person name="Cornelius A.J."/>
            <person name="Miller W.G."/>
            <person name="Lastovica A.J."/>
            <person name="On S.L."/>
            <person name="French N.P."/>
            <person name="Vandenberg O."/>
            <person name="Biggs P.J."/>
        </authorList>
    </citation>
    <scope>NUCLEOTIDE SEQUENCE [LARGE SCALE GENOMIC DNA]</scope>
    <source>
        <strain evidence="1 2">Lasto205.94</strain>
    </source>
</reference>
<dbReference type="Proteomes" id="UP000196534">
    <property type="component" value="Unassembled WGS sequence"/>
</dbReference>
<dbReference type="AlphaFoldDB" id="A0A1Y5N6N9"/>
<accession>A0A1Y5N6N9</accession>
<dbReference type="EMBL" id="NDYR01000021">
    <property type="protein sequence ID" value="OUT16511.1"/>
    <property type="molecule type" value="Genomic_DNA"/>
</dbReference>